<comment type="caution">
    <text evidence="1">The sequence shown here is derived from an EMBL/GenBank/DDBJ whole genome shotgun (WGS) entry which is preliminary data.</text>
</comment>
<dbReference type="Proteomes" id="UP000315289">
    <property type="component" value="Unassembled WGS sequence"/>
</dbReference>
<proteinExistence type="predicted"/>
<organism evidence="1 2">
    <name type="scientific">Candidatus Nitrosocosmicus arcticus</name>
    <dbReference type="NCBI Taxonomy" id="2035267"/>
    <lineage>
        <taxon>Archaea</taxon>
        <taxon>Nitrososphaerota</taxon>
        <taxon>Nitrososphaeria</taxon>
        <taxon>Nitrososphaerales</taxon>
        <taxon>Nitrososphaeraceae</taxon>
        <taxon>Candidatus Nitrosocosmicus</taxon>
    </lineage>
</organism>
<keyword evidence="2" id="KW-1185">Reference proteome</keyword>
<evidence type="ECO:0000313" key="2">
    <source>
        <dbReference type="Proteomes" id="UP000315289"/>
    </source>
</evidence>
<name>A0A557SW05_9ARCH</name>
<reference evidence="1 2" key="1">
    <citation type="journal article" date="2019" name="Front. Microbiol.">
        <title>Ammonia Oxidation by the Arctic Terrestrial Thaumarchaeote Candidatus Nitrosocosmicus arcticus Is Stimulated by Increasing Temperatures.</title>
        <authorList>
            <person name="Alves R.J.E."/>
            <person name="Kerou M."/>
            <person name="Zappe A."/>
            <person name="Bittner R."/>
            <person name="Abby S.S."/>
            <person name="Schmidt H.A."/>
            <person name="Pfeifer K."/>
            <person name="Schleper C."/>
        </authorList>
    </citation>
    <scope>NUCLEOTIDE SEQUENCE [LARGE SCALE GENOMIC DNA]</scope>
    <source>
        <strain evidence="1 2">Kfb</strain>
    </source>
</reference>
<dbReference type="EMBL" id="VOAH01000006">
    <property type="protein sequence ID" value="TVP40789.1"/>
    <property type="molecule type" value="Genomic_DNA"/>
</dbReference>
<accession>A0A557SW05</accession>
<dbReference type="AlphaFoldDB" id="A0A557SW05"/>
<evidence type="ECO:0000313" key="1">
    <source>
        <dbReference type="EMBL" id="TVP40789.1"/>
    </source>
</evidence>
<gene>
    <name evidence="1" type="ORF">NARC_60176</name>
</gene>
<dbReference type="RefSeq" id="WP_144730373.1">
    <property type="nucleotide sequence ID" value="NZ_ML675582.1"/>
</dbReference>
<sequence length="187" mass="21029">MSDNDSNIDENIDEKVVFIKLLEFQNNLITHAWTSYNNLLNSNKITPKNNEGILEIIKNFKASNIHLAMTESGDVINSSNSIIATRGSKAAGIIKVKQLEDKDLSLAFEKLLENIHKIQPSEITSERKEEVLELLGEIIEQANLPTQNRKKSLLRTIGEKLNTTLSNIGSVSSTFKSVWPIIEKLWV</sequence>
<protein>
    <submittedName>
        <fullName evidence="1">Uncharacterized protein</fullName>
    </submittedName>
</protein>